<name>A0A420GPY0_9BURK</name>
<dbReference type="SUPFAM" id="SSF56235">
    <property type="entry name" value="N-terminal nucleophile aminohydrolases (Ntn hydrolases)"/>
    <property type="match status" value="1"/>
</dbReference>
<feature type="chain" id="PRO_5019063048" description="Penicillin amidase" evidence="7">
    <location>
        <begin position="24"/>
        <end position="816"/>
    </location>
</feature>
<comment type="similarity">
    <text evidence="1">Belongs to the peptidase S45 family.</text>
</comment>
<dbReference type="PROSITE" id="PS51257">
    <property type="entry name" value="PROKAR_LIPOPROTEIN"/>
    <property type="match status" value="1"/>
</dbReference>
<dbReference type="Proteomes" id="UP000283709">
    <property type="component" value="Unassembled WGS sequence"/>
</dbReference>
<evidence type="ECO:0000256" key="6">
    <source>
        <dbReference type="SAM" id="MobiDB-lite"/>
    </source>
</evidence>
<keyword evidence="5" id="KW-0106">Calcium</keyword>
<dbReference type="Gene3D" id="2.30.120.10">
    <property type="match status" value="1"/>
</dbReference>
<gene>
    <name evidence="8" type="ORF">BCY88_24500</name>
</gene>
<keyword evidence="3" id="KW-0865">Zymogen</keyword>
<feature type="binding site" evidence="5">
    <location>
        <position position="326"/>
    </location>
    <ligand>
        <name>Ca(2+)</name>
        <dbReference type="ChEBI" id="CHEBI:29108"/>
    </ligand>
</feature>
<dbReference type="InterPro" id="IPR043146">
    <property type="entry name" value="Penicillin_amidase_N_B-knob"/>
</dbReference>
<dbReference type="AlphaFoldDB" id="A0A420GPY0"/>
<feature type="active site" description="Nucleophile" evidence="4">
    <location>
        <position position="258"/>
    </location>
</feature>
<evidence type="ECO:0000313" key="8">
    <source>
        <dbReference type="EMBL" id="RKF47117.1"/>
    </source>
</evidence>
<dbReference type="PANTHER" id="PTHR34218">
    <property type="entry name" value="PEPTIDASE S45 PENICILLIN AMIDASE"/>
    <property type="match status" value="1"/>
</dbReference>
<dbReference type="InterPro" id="IPR029055">
    <property type="entry name" value="Ntn_hydrolases_N"/>
</dbReference>
<dbReference type="OrthoDB" id="9760084at2"/>
<dbReference type="GO" id="GO:0016811">
    <property type="term" value="F:hydrolase activity, acting on carbon-nitrogen (but not peptide) bonds, in linear amides"/>
    <property type="evidence" value="ECO:0007669"/>
    <property type="project" value="InterPro"/>
</dbReference>
<dbReference type="InterPro" id="IPR002692">
    <property type="entry name" value="S45"/>
</dbReference>
<evidence type="ECO:0000256" key="5">
    <source>
        <dbReference type="PIRSR" id="PIRSR001227-2"/>
    </source>
</evidence>
<accession>A0A420GPY0</accession>
<evidence type="ECO:0000256" key="4">
    <source>
        <dbReference type="PIRSR" id="PIRSR001227-1"/>
    </source>
</evidence>
<dbReference type="InterPro" id="IPR043147">
    <property type="entry name" value="Penicillin_amidase_A-knob"/>
</dbReference>
<dbReference type="Gene3D" id="3.60.20.10">
    <property type="entry name" value="Glutamine Phosphoribosylpyrophosphate, subunit 1, domain 1"/>
    <property type="match status" value="1"/>
</dbReference>
<evidence type="ECO:0008006" key="10">
    <source>
        <dbReference type="Google" id="ProtNLM"/>
    </source>
</evidence>
<evidence type="ECO:0000256" key="1">
    <source>
        <dbReference type="ARBA" id="ARBA00006586"/>
    </source>
</evidence>
<dbReference type="PANTHER" id="PTHR34218:SF4">
    <property type="entry name" value="ACYL-HOMOSERINE LACTONE ACYLASE QUIP"/>
    <property type="match status" value="1"/>
</dbReference>
<feature type="region of interest" description="Disordered" evidence="6">
    <location>
        <begin position="794"/>
        <end position="816"/>
    </location>
</feature>
<comment type="cofactor">
    <cofactor evidence="5">
        <name>Ca(2+)</name>
        <dbReference type="ChEBI" id="CHEBI:29108"/>
    </cofactor>
    <text evidence="5">Binds 1 Ca(2+) ion per dimer.</text>
</comment>
<feature type="binding site" evidence="5">
    <location>
        <position position="323"/>
    </location>
    <ligand>
        <name>Ca(2+)</name>
        <dbReference type="ChEBI" id="CHEBI:29108"/>
    </ligand>
</feature>
<comment type="caution">
    <text evidence="8">The sequence shown here is derived from an EMBL/GenBank/DDBJ whole genome shotgun (WGS) entry which is preliminary data.</text>
</comment>
<dbReference type="PIRSF" id="PIRSF001227">
    <property type="entry name" value="Pen_acylase"/>
    <property type="match status" value="1"/>
</dbReference>
<dbReference type="GO" id="GO:0017000">
    <property type="term" value="P:antibiotic biosynthetic process"/>
    <property type="evidence" value="ECO:0007669"/>
    <property type="project" value="InterPro"/>
</dbReference>
<evidence type="ECO:0000256" key="7">
    <source>
        <dbReference type="SAM" id="SignalP"/>
    </source>
</evidence>
<dbReference type="InterPro" id="IPR023343">
    <property type="entry name" value="Penicillin_amidase_dom1"/>
</dbReference>
<dbReference type="Gene3D" id="1.10.1400.10">
    <property type="match status" value="1"/>
</dbReference>
<reference evidence="8 9" key="1">
    <citation type="submission" date="2016-07" db="EMBL/GenBank/DDBJ databases">
        <title>Genome analysis of Burkholderia fungorum ES3-20.</title>
        <authorList>
            <person name="Xu D."/>
            <person name="Yao R."/>
            <person name="Zheng S."/>
        </authorList>
    </citation>
    <scope>NUCLEOTIDE SEQUENCE [LARGE SCALE GENOMIC DNA]</scope>
    <source>
        <strain evidence="8 9">ES3-20</strain>
    </source>
</reference>
<sequence>MNRTVVISPLLISVSLAAGCAQAPRSEPVVAQGAQQVRIDRDAMGVPHVFGNTSAAVMYGAGYAEAQDRLADMELSRRRALGRTAEVLGPSAVQSDIISRDRKLDSAELLRMYHEIPPEHQRMMQAYVDGVNQEIAEIEQDPAHRTPYEIAHWGVKPERWTLLDYLSMISGFPRDRGGFELQNQAFYNAMVARHGQTAGREIFDDVVPVSDPESPTAIPAGEDLAPARPMPQATYLTLAQTEEGTPPAAAPAPSNNHSRCLVIGPQRSASGKVLMLESTADGAEIHLHGGGFDSAGFTLPSWGIPIMGRGPHHGWLITSGQEDTTDTFAERLNPQDPHQYWYKGQWRQMEVHNEKILVKGAAPVDHEVARTIHGTVVSWDKPHGVAYTQRFAERGHELDNWVAVVEMQRAGSLADFETKGIARVSTDFGICYGDESGQIGFWETGLQPKRAPGTDPRLPTPGTGDYEWQGFLSLAERPHMLNPKQGYIHSWNSKATTWSREGDEGRFGATFRTWLGNRLGASSTSVTLLDMEDYNQQIWNAMGARDRNQTSPDFFAPVLRAAAAEAHDPQVSQAVDLMLSWNGLYEDRDGDGYYDSPGLTLFRTWLEVAPKMIFSGATQDWWNKIDADRYLKYQTSLLYRALQGSKAGLPVKFDYFNGRSRDSVVIDTIRQTIATARKQFPGKPMAAWRMPIYWKYFTDQADDPARLPLPDDDERSSTTWAELGLGPKMVPLNGGEQWVGLMELGNGHPVLYSVTEAGGQNQFIDPSGHGTPHLTDQVQMHAQNHLKRIDLDPEDVRRSRSSSVTLEYDGGVSRLP</sequence>
<dbReference type="Gene3D" id="1.10.439.10">
    <property type="entry name" value="Penicillin Amidohydrolase, domain 1"/>
    <property type="match status" value="1"/>
</dbReference>
<keyword evidence="7" id="KW-0732">Signal</keyword>
<keyword evidence="2" id="KW-0378">Hydrolase</keyword>
<dbReference type="Gene3D" id="1.10.287.150">
    <property type="match status" value="1"/>
</dbReference>
<dbReference type="GO" id="GO:0046872">
    <property type="term" value="F:metal ion binding"/>
    <property type="evidence" value="ECO:0007669"/>
    <property type="project" value="UniProtKB-KW"/>
</dbReference>
<proteinExistence type="inferred from homology"/>
<protein>
    <recommendedName>
        <fullName evidence="10">Penicillin amidase</fullName>
    </recommendedName>
</protein>
<evidence type="ECO:0000313" key="9">
    <source>
        <dbReference type="Proteomes" id="UP000283709"/>
    </source>
</evidence>
<dbReference type="EMBL" id="MCAS01000011">
    <property type="protein sequence ID" value="RKF47117.1"/>
    <property type="molecule type" value="Genomic_DNA"/>
</dbReference>
<dbReference type="Pfam" id="PF01804">
    <property type="entry name" value="Penicil_amidase"/>
    <property type="match status" value="1"/>
</dbReference>
<dbReference type="RefSeq" id="WP_120344560.1">
    <property type="nucleotide sequence ID" value="NZ_MCAS01000011.1"/>
</dbReference>
<dbReference type="InterPro" id="IPR014395">
    <property type="entry name" value="Pen/GL7ACA/AHL_acylase"/>
</dbReference>
<keyword evidence="5" id="KW-0479">Metal-binding</keyword>
<feature type="signal peptide" evidence="7">
    <location>
        <begin position="1"/>
        <end position="23"/>
    </location>
</feature>
<evidence type="ECO:0000256" key="3">
    <source>
        <dbReference type="ARBA" id="ARBA00023145"/>
    </source>
</evidence>
<evidence type="ECO:0000256" key="2">
    <source>
        <dbReference type="ARBA" id="ARBA00022801"/>
    </source>
</evidence>
<feature type="binding site" evidence="5">
    <location>
        <position position="456"/>
    </location>
    <ligand>
        <name>Ca(2+)</name>
        <dbReference type="ChEBI" id="CHEBI:29108"/>
    </ligand>
</feature>
<organism evidence="8 9">
    <name type="scientific">Paraburkholderia fungorum</name>
    <dbReference type="NCBI Taxonomy" id="134537"/>
    <lineage>
        <taxon>Bacteria</taxon>
        <taxon>Pseudomonadati</taxon>
        <taxon>Pseudomonadota</taxon>
        <taxon>Betaproteobacteria</taxon>
        <taxon>Burkholderiales</taxon>
        <taxon>Burkholderiaceae</taxon>
        <taxon>Paraburkholderia</taxon>
    </lineage>
</organism>